<dbReference type="InterPro" id="IPR009057">
    <property type="entry name" value="Homeodomain-like_sf"/>
</dbReference>
<dbReference type="InterPro" id="IPR050624">
    <property type="entry name" value="HTH-type_Tx_Regulator"/>
</dbReference>
<dbReference type="InterPro" id="IPR001647">
    <property type="entry name" value="HTH_TetR"/>
</dbReference>
<dbReference type="PANTHER" id="PTHR43479:SF7">
    <property type="entry name" value="TETR-FAMILY TRANSCRIPTIONAL REGULATOR"/>
    <property type="match status" value="1"/>
</dbReference>
<comment type="caution">
    <text evidence="4">The sequence shown here is derived from an EMBL/GenBank/DDBJ whole genome shotgun (WGS) entry which is preliminary data.</text>
</comment>
<feature type="DNA-binding region" description="H-T-H motif" evidence="2">
    <location>
        <begin position="37"/>
        <end position="56"/>
    </location>
</feature>
<dbReference type="Gene3D" id="1.10.357.10">
    <property type="entry name" value="Tetracycline Repressor, domain 2"/>
    <property type="match status" value="1"/>
</dbReference>
<evidence type="ECO:0000256" key="1">
    <source>
        <dbReference type="ARBA" id="ARBA00023125"/>
    </source>
</evidence>
<evidence type="ECO:0000256" key="2">
    <source>
        <dbReference type="PROSITE-ProRule" id="PRU00335"/>
    </source>
</evidence>
<protein>
    <recommendedName>
        <fullName evidence="3">HTH tetR-type domain-containing protein</fullName>
    </recommendedName>
</protein>
<dbReference type="Proteomes" id="UP000473648">
    <property type="component" value="Unassembled WGS sequence"/>
</dbReference>
<dbReference type="Pfam" id="PF14278">
    <property type="entry name" value="TetR_C_8"/>
    <property type="match status" value="1"/>
</dbReference>
<evidence type="ECO:0000259" key="3">
    <source>
        <dbReference type="PROSITE" id="PS50977"/>
    </source>
</evidence>
<evidence type="ECO:0000313" key="5">
    <source>
        <dbReference type="Proteomes" id="UP000473648"/>
    </source>
</evidence>
<sequence length="180" mass="21642">MLQKNGKKLDRRTAYTRMMIRESLYRLLEKKHLSEITVKELCEGAEINRATFYRNYADIYDLYEKLEEELTESAFADGNIEEDRYKLLEVIYENQTFYKEFFLSRLESRYIKATVSKMYDQMKALLKERGTWDERTFQISYQYNYYGVIGVLKEWLNAGCPEKPKELGDIVYGIVEKQYQ</sequence>
<organism evidence="4 5">
    <name type="scientific">Candidatus Pseudoramibacter fermentans</name>
    <dbReference type="NCBI Taxonomy" id="2594427"/>
    <lineage>
        <taxon>Bacteria</taxon>
        <taxon>Bacillati</taxon>
        <taxon>Bacillota</taxon>
        <taxon>Clostridia</taxon>
        <taxon>Eubacteriales</taxon>
        <taxon>Eubacteriaceae</taxon>
        <taxon>Pseudoramibacter</taxon>
    </lineage>
</organism>
<reference evidence="4" key="1">
    <citation type="journal article" date="2020" name="Appl. Environ. Microbiol.">
        <title>Medium-Chain Fatty Acid Synthesis by 'Candidatus Weimeria bifida' gen. nov., sp. nov., and 'Candidatus Pseudoramibacter fermentans' sp. nov.</title>
        <authorList>
            <person name="Scarborough M.J."/>
            <person name="Myers K.S."/>
            <person name="Donohue T.J."/>
            <person name="Noguera D.R."/>
        </authorList>
    </citation>
    <scope>NUCLEOTIDE SEQUENCE</scope>
    <source>
        <strain evidence="4">EUB1.1</strain>
    </source>
</reference>
<dbReference type="PROSITE" id="PS50977">
    <property type="entry name" value="HTH_TETR_2"/>
    <property type="match status" value="1"/>
</dbReference>
<dbReference type="AlphaFoldDB" id="A0A6L5GQ63"/>
<feature type="domain" description="HTH tetR-type" evidence="3">
    <location>
        <begin position="14"/>
        <end position="74"/>
    </location>
</feature>
<keyword evidence="5" id="KW-1185">Reference proteome</keyword>
<gene>
    <name evidence="4" type="ORF">FRC53_00745</name>
</gene>
<evidence type="ECO:0000313" key="4">
    <source>
        <dbReference type="EMBL" id="MQM71970.1"/>
    </source>
</evidence>
<name>A0A6L5GQ63_9FIRM</name>
<proteinExistence type="predicted"/>
<dbReference type="EMBL" id="VOGB01000003">
    <property type="protein sequence ID" value="MQM71970.1"/>
    <property type="molecule type" value="Genomic_DNA"/>
</dbReference>
<keyword evidence="1 2" id="KW-0238">DNA-binding</keyword>
<dbReference type="InterPro" id="IPR039532">
    <property type="entry name" value="TetR_C_Firmicutes"/>
</dbReference>
<dbReference type="GO" id="GO:0003677">
    <property type="term" value="F:DNA binding"/>
    <property type="evidence" value="ECO:0007669"/>
    <property type="project" value="UniProtKB-UniRule"/>
</dbReference>
<dbReference type="PANTHER" id="PTHR43479">
    <property type="entry name" value="ACREF/ENVCD OPERON REPRESSOR-RELATED"/>
    <property type="match status" value="1"/>
</dbReference>
<dbReference type="SUPFAM" id="SSF46689">
    <property type="entry name" value="Homeodomain-like"/>
    <property type="match status" value="1"/>
</dbReference>
<accession>A0A6L5GQ63</accession>